<evidence type="ECO:0000256" key="5">
    <source>
        <dbReference type="SAM" id="MobiDB-lite"/>
    </source>
</evidence>
<dbReference type="SUPFAM" id="SSF74653">
    <property type="entry name" value="TolA/TonB C-terminal domain"/>
    <property type="match status" value="1"/>
</dbReference>
<comment type="subcellular location">
    <subcellularLocation>
        <location evidence="1">Membrane</location>
        <topology evidence="1">Single-pass membrane protein</topology>
    </subcellularLocation>
</comment>
<keyword evidence="4 6" id="KW-0472">Membrane</keyword>
<dbReference type="InterPro" id="IPR037682">
    <property type="entry name" value="TonB_C"/>
</dbReference>
<feature type="region of interest" description="Disordered" evidence="5">
    <location>
        <begin position="49"/>
        <end position="83"/>
    </location>
</feature>
<gene>
    <name evidence="7" type="ORF">D0Y83_07460</name>
</gene>
<dbReference type="EMBL" id="CP032228">
    <property type="protein sequence ID" value="QFI63122.1"/>
    <property type="molecule type" value="Genomic_DNA"/>
</dbReference>
<feature type="compositionally biased region" description="Pro residues" evidence="5">
    <location>
        <begin position="53"/>
        <end position="69"/>
    </location>
</feature>
<dbReference type="GO" id="GO:0016020">
    <property type="term" value="C:membrane"/>
    <property type="evidence" value="ECO:0007669"/>
    <property type="project" value="UniProtKB-SubCell"/>
</dbReference>
<dbReference type="GO" id="GO:0055085">
    <property type="term" value="P:transmembrane transport"/>
    <property type="evidence" value="ECO:0007669"/>
    <property type="project" value="InterPro"/>
</dbReference>
<keyword evidence="2 6" id="KW-0812">Transmembrane</keyword>
<dbReference type="RefSeq" id="WP_094063487.1">
    <property type="nucleotide sequence ID" value="NZ_CP022528.1"/>
</dbReference>
<dbReference type="InterPro" id="IPR006260">
    <property type="entry name" value="TonB/TolA_C"/>
</dbReference>
<name>A0A222EWF7_9SPHN</name>
<dbReference type="Gene3D" id="3.30.1150.10">
    <property type="match status" value="1"/>
</dbReference>
<protein>
    <submittedName>
        <fullName evidence="7">TonB family protein</fullName>
    </submittedName>
</protein>
<evidence type="ECO:0000256" key="2">
    <source>
        <dbReference type="ARBA" id="ARBA00022692"/>
    </source>
</evidence>
<evidence type="ECO:0000256" key="6">
    <source>
        <dbReference type="SAM" id="Phobius"/>
    </source>
</evidence>
<evidence type="ECO:0000256" key="1">
    <source>
        <dbReference type="ARBA" id="ARBA00004167"/>
    </source>
</evidence>
<proteinExistence type="predicted"/>
<feature type="transmembrane region" description="Helical" evidence="6">
    <location>
        <begin position="12"/>
        <end position="35"/>
    </location>
</feature>
<evidence type="ECO:0000313" key="8">
    <source>
        <dbReference type="Proteomes" id="UP000325385"/>
    </source>
</evidence>
<keyword evidence="3 6" id="KW-1133">Transmembrane helix</keyword>
<accession>A0A222EWF7</accession>
<sequence>MSYIDQSTRPSPAGMAAVIGVHAAIGAILVAGLTVTGTIPAIITSTEATNIPIEPPPPTPPEAIDPQPAPKDTTVIHAPKPPRDLTVRDTYIETTPIIVPTVPTVPTVPGTGLELPRPDPRPSFDPVGAKPRNDPGAWLSTGDYRPSWIRREMTGLARFRLDIAATGRVTGCVVTGSTGHAPLDAATCKLVSQRARFEPARGGNGEAVAGSYNGAVLWQLPE</sequence>
<dbReference type="Pfam" id="PF03544">
    <property type="entry name" value="TonB_C"/>
    <property type="match status" value="1"/>
</dbReference>
<reference evidence="8" key="1">
    <citation type="submission" date="2018-09" db="EMBL/GenBank/DDBJ databases">
        <title>Nocardia yunnanensis sp. nov., an actinomycete isolated from a soil sample.</title>
        <authorList>
            <person name="Zhang J."/>
        </authorList>
    </citation>
    <scope>NUCLEOTIDE SEQUENCE [LARGE SCALE GENOMIC DNA]</scope>
    <source>
        <strain evidence="8">21-3</strain>
    </source>
</reference>
<organism evidence="7 8">
    <name type="scientific">Qipengyuania flava</name>
    <dbReference type="NCBI Taxonomy" id="192812"/>
    <lineage>
        <taxon>Bacteria</taxon>
        <taxon>Pseudomonadati</taxon>
        <taxon>Pseudomonadota</taxon>
        <taxon>Alphaproteobacteria</taxon>
        <taxon>Sphingomonadales</taxon>
        <taxon>Erythrobacteraceae</taxon>
        <taxon>Qipengyuania</taxon>
    </lineage>
</organism>
<evidence type="ECO:0000256" key="4">
    <source>
        <dbReference type="ARBA" id="ARBA00023136"/>
    </source>
</evidence>
<dbReference type="Proteomes" id="UP000325385">
    <property type="component" value="Chromosome"/>
</dbReference>
<feature type="region of interest" description="Disordered" evidence="5">
    <location>
        <begin position="110"/>
        <end position="138"/>
    </location>
</feature>
<dbReference type="NCBIfam" id="TIGR01352">
    <property type="entry name" value="tonB_Cterm"/>
    <property type="match status" value="1"/>
</dbReference>
<dbReference type="KEGG" id="efv:CHH26_11870"/>
<evidence type="ECO:0000313" key="7">
    <source>
        <dbReference type="EMBL" id="QFI63122.1"/>
    </source>
</evidence>
<dbReference type="GeneID" id="69697131"/>
<dbReference type="AlphaFoldDB" id="A0A222EWF7"/>
<evidence type="ECO:0000256" key="3">
    <source>
        <dbReference type="ARBA" id="ARBA00022989"/>
    </source>
</evidence>